<keyword evidence="3" id="KW-1185">Reference proteome</keyword>
<dbReference type="InterPro" id="IPR001387">
    <property type="entry name" value="Cro/C1-type_HTH"/>
</dbReference>
<dbReference type="Gene3D" id="1.10.260.40">
    <property type="entry name" value="lambda repressor-like DNA-binding domains"/>
    <property type="match status" value="1"/>
</dbReference>
<dbReference type="InterPro" id="IPR041413">
    <property type="entry name" value="MLTR_LBD"/>
</dbReference>
<feature type="domain" description="HTH cro/C1-type" evidence="1">
    <location>
        <begin position="34"/>
        <end position="81"/>
    </location>
</feature>
<evidence type="ECO:0000313" key="3">
    <source>
        <dbReference type="Proteomes" id="UP000179769"/>
    </source>
</evidence>
<evidence type="ECO:0000259" key="1">
    <source>
        <dbReference type="PROSITE" id="PS50943"/>
    </source>
</evidence>
<dbReference type="Gene3D" id="3.30.450.180">
    <property type="match status" value="1"/>
</dbReference>
<dbReference type="RefSeq" id="WP_071060139.1">
    <property type="nucleotide sequence ID" value="NZ_MAXA01000046.1"/>
</dbReference>
<organism evidence="2 3">
    <name type="scientific">Parafrankia soli</name>
    <dbReference type="NCBI Taxonomy" id="2599596"/>
    <lineage>
        <taxon>Bacteria</taxon>
        <taxon>Bacillati</taxon>
        <taxon>Actinomycetota</taxon>
        <taxon>Actinomycetes</taxon>
        <taxon>Frankiales</taxon>
        <taxon>Frankiaceae</taxon>
        <taxon>Parafrankia</taxon>
    </lineage>
</organism>
<comment type="caution">
    <text evidence="2">The sequence shown here is derived from an EMBL/GenBank/DDBJ whole genome shotgun (WGS) entry which is preliminary data.</text>
</comment>
<dbReference type="EMBL" id="MAXA01000046">
    <property type="protein sequence ID" value="OHV42522.1"/>
    <property type="molecule type" value="Genomic_DNA"/>
</dbReference>
<dbReference type="OrthoDB" id="4336585at2"/>
<evidence type="ECO:0000313" key="2">
    <source>
        <dbReference type="EMBL" id="OHV42522.1"/>
    </source>
</evidence>
<accession>A0A1S1RBA4</accession>
<dbReference type="Pfam" id="PF17765">
    <property type="entry name" value="MLTR_LBD"/>
    <property type="match status" value="1"/>
</dbReference>
<dbReference type="AlphaFoldDB" id="A0A1S1RBA4"/>
<dbReference type="Pfam" id="PF13560">
    <property type="entry name" value="HTH_31"/>
    <property type="match status" value="1"/>
</dbReference>
<dbReference type="SUPFAM" id="SSF47413">
    <property type="entry name" value="lambda repressor-like DNA-binding domains"/>
    <property type="match status" value="1"/>
</dbReference>
<protein>
    <submittedName>
        <fullName evidence="2">Transcriptional regulator</fullName>
    </submittedName>
</protein>
<dbReference type="Proteomes" id="UP000179769">
    <property type="component" value="Unassembled WGS sequence"/>
</dbReference>
<dbReference type="CDD" id="cd00093">
    <property type="entry name" value="HTH_XRE"/>
    <property type="match status" value="1"/>
</dbReference>
<name>A0A1S1RBA4_9ACTN</name>
<dbReference type="PANTHER" id="PTHR35010">
    <property type="entry name" value="BLL4672 PROTEIN-RELATED"/>
    <property type="match status" value="1"/>
</dbReference>
<dbReference type="PROSITE" id="PS50943">
    <property type="entry name" value="HTH_CROC1"/>
    <property type="match status" value="1"/>
</dbReference>
<proteinExistence type="predicted"/>
<reference evidence="3" key="1">
    <citation type="submission" date="2016-07" db="EMBL/GenBank/DDBJ databases">
        <title>Frankia sp. NRRL B-16219 Genome sequencing.</title>
        <authorList>
            <person name="Ghodhbane-Gtari F."/>
            <person name="Swanson E."/>
            <person name="Gueddou A."/>
            <person name="Louati M."/>
            <person name="Nouioui I."/>
            <person name="Hezbri K."/>
            <person name="Abebe-Akele F."/>
            <person name="Simpson S."/>
            <person name="Morris K."/>
            <person name="Thomas K."/>
            <person name="Gtari M."/>
            <person name="Tisa L.S."/>
        </authorList>
    </citation>
    <scope>NUCLEOTIDE SEQUENCE [LARGE SCALE GENOMIC DNA]</scope>
    <source>
        <strain evidence="3">NRRL B-16219</strain>
    </source>
</reference>
<gene>
    <name evidence="2" type="ORF">BBK14_31950</name>
</gene>
<sequence length="282" mass="29625">MVDNVLGGFLRARRESISPTDVGLPAGARRRTPGLRRAELAILAGVSVEYLTRLERGRDRHPSGQVLGALADALRLSPDERVHLYRLVKVVGGEVCAMSAAPARPPLRPTLRALLDRLEPAPALVVTAHGDVLAHTTGFTRLAAPVGLVGDVPANLARYVFTDARARATFPDWARVADERAAALRAAADLGDGAAAALADELCITAGGEFGHRFATAAVLPAWTGVERWTHPTAGDLRLAFETLLLPGTDDHRLVAYLPADTATAAALTTILTTVAPATAPA</sequence>
<dbReference type="SMART" id="SM00530">
    <property type="entry name" value="HTH_XRE"/>
    <property type="match status" value="1"/>
</dbReference>
<dbReference type="InterPro" id="IPR010982">
    <property type="entry name" value="Lambda_DNA-bd_dom_sf"/>
</dbReference>
<dbReference type="GO" id="GO:0003677">
    <property type="term" value="F:DNA binding"/>
    <property type="evidence" value="ECO:0007669"/>
    <property type="project" value="InterPro"/>
</dbReference>